<evidence type="ECO:0000256" key="2">
    <source>
        <dbReference type="ARBA" id="ARBA00022723"/>
    </source>
</evidence>
<dbReference type="InterPro" id="IPR034660">
    <property type="entry name" value="DinB/YfiT-like"/>
</dbReference>
<gene>
    <name evidence="4" type="ORF">So717_14620</name>
</gene>
<evidence type="ECO:0000313" key="5">
    <source>
        <dbReference type="Proteomes" id="UP000436522"/>
    </source>
</evidence>
<feature type="binding site" evidence="3">
    <location>
        <position position="50"/>
    </location>
    <ligand>
        <name>a divalent metal cation</name>
        <dbReference type="ChEBI" id="CHEBI:60240"/>
    </ligand>
</feature>
<sequence length="169" mass="19313">MIDIEYARTMSRYDRWQNQSLVAAADRMTQQDGWKDRGAFFGSIAGTLNHILWDHRVWLARQRGDSATASEIGARQPYTNAPREWSDYKRQRRALDEETGTWCDRLTAADVSRPVRWMRGNTPVVTEFGFNLVHMFNHATHHRGQVHAMLTAAGVDPGSTDLPMLPNDV</sequence>
<dbReference type="InterPro" id="IPR007837">
    <property type="entry name" value="DinB"/>
</dbReference>
<evidence type="ECO:0000313" key="4">
    <source>
        <dbReference type="EMBL" id="GFE49709.1"/>
    </source>
</evidence>
<reference evidence="4 5" key="1">
    <citation type="submission" date="2019-12" db="EMBL/GenBank/DDBJ databases">
        <title>Roseobacter cerasinus sp. nov., isolated from seawater around aquaculture.</title>
        <authorList>
            <person name="Muramatsu S."/>
            <person name="Takabe Y."/>
            <person name="Mori K."/>
            <person name="Takaichi S."/>
            <person name="Hanada S."/>
        </authorList>
    </citation>
    <scope>NUCLEOTIDE SEQUENCE [LARGE SCALE GENOMIC DNA]</scope>
    <source>
        <strain evidence="4 5">AI77</strain>
    </source>
</reference>
<keyword evidence="2 3" id="KW-0479">Metal-binding</keyword>
<dbReference type="AlphaFoldDB" id="A0A640VNT9"/>
<dbReference type="PANTHER" id="PTHR37302:SF1">
    <property type="entry name" value="PROTEIN DINB"/>
    <property type="match status" value="1"/>
</dbReference>
<comment type="caution">
    <text evidence="4">The sequence shown here is derived from an EMBL/GenBank/DDBJ whole genome shotgun (WGS) entry which is preliminary data.</text>
</comment>
<evidence type="ECO:0000256" key="3">
    <source>
        <dbReference type="PIRSR" id="PIRSR607837-1"/>
    </source>
</evidence>
<name>A0A640VNT9_9RHOB</name>
<organism evidence="4 5">
    <name type="scientific">Roseobacter cerasinus</name>
    <dbReference type="NCBI Taxonomy" id="2602289"/>
    <lineage>
        <taxon>Bacteria</taxon>
        <taxon>Pseudomonadati</taxon>
        <taxon>Pseudomonadota</taxon>
        <taxon>Alphaproteobacteria</taxon>
        <taxon>Rhodobacterales</taxon>
        <taxon>Roseobacteraceae</taxon>
        <taxon>Roseobacter</taxon>
    </lineage>
</organism>
<evidence type="ECO:0000256" key="1">
    <source>
        <dbReference type="ARBA" id="ARBA00008635"/>
    </source>
</evidence>
<proteinExistence type="inferred from homology"/>
<protein>
    <submittedName>
        <fullName evidence="4">Damage-inducible protein DinB</fullName>
    </submittedName>
</protein>
<accession>A0A640VNT9</accession>
<dbReference type="EMBL" id="BLIV01000002">
    <property type="protein sequence ID" value="GFE49709.1"/>
    <property type="molecule type" value="Genomic_DNA"/>
</dbReference>
<dbReference type="Pfam" id="PF05163">
    <property type="entry name" value="DinB"/>
    <property type="match status" value="1"/>
</dbReference>
<feature type="binding site" evidence="3">
    <location>
        <position position="142"/>
    </location>
    <ligand>
        <name>a divalent metal cation</name>
        <dbReference type="ChEBI" id="CHEBI:60240"/>
    </ligand>
</feature>
<dbReference type="Proteomes" id="UP000436522">
    <property type="component" value="Unassembled WGS sequence"/>
</dbReference>
<dbReference type="SUPFAM" id="SSF109854">
    <property type="entry name" value="DinB/YfiT-like putative metalloenzymes"/>
    <property type="match status" value="1"/>
</dbReference>
<dbReference type="Gene3D" id="1.20.120.450">
    <property type="entry name" value="dinb family like domain"/>
    <property type="match status" value="1"/>
</dbReference>
<dbReference type="RefSeq" id="WP_159975560.1">
    <property type="nucleotide sequence ID" value="NZ_BLIV01000002.1"/>
</dbReference>
<dbReference type="OrthoDB" id="9807509at2"/>
<comment type="similarity">
    <text evidence="1">Belongs to the DinB family.</text>
</comment>
<dbReference type="PANTHER" id="PTHR37302">
    <property type="entry name" value="SLR1116 PROTEIN"/>
    <property type="match status" value="1"/>
</dbReference>
<keyword evidence="5" id="KW-1185">Reference proteome</keyword>
<feature type="binding site" evidence="3">
    <location>
        <position position="138"/>
    </location>
    <ligand>
        <name>a divalent metal cation</name>
        <dbReference type="ChEBI" id="CHEBI:60240"/>
    </ligand>
</feature>
<dbReference type="GO" id="GO:0046872">
    <property type="term" value="F:metal ion binding"/>
    <property type="evidence" value="ECO:0007669"/>
    <property type="project" value="UniProtKB-KW"/>
</dbReference>